<evidence type="ECO:0000256" key="1">
    <source>
        <dbReference type="ARBA" id="ARBA00022741"/>
    </source>
</evidence>
<protein>
    <submittedName>
        <fullName evidence="4">ABC-type multidrug transport system ATPase subunit</fullName>
    </submittedName>
    <submittedName>
        <fullName evidence="5">ABC-type multidrug transport system, ATPase component</fullName>
    </submittedName>
</protein>
<reference evidence="5" key="2">
    <citation type="submission" date="2016-11" db="EMBL/GenBank/DDBJ databases">
        <authorList>
            <person name="Jaros S."/>
            <person name="Januszkiewicz K."/>
            <person name="Wedrychowicz H."/>
        </authorList>
    </citation>
    <scope>NUCLEOTIDE SEQUENCE [LARGE SCALE GENOMIC DNA]</scope>
    <source>
        <strain evidence="5">DSM 19859</strain>
    </source>
</reference>
<keyword evidence="7" id="KW-1185">Reference proteome</keyword>
<dbReference type="AlphaFoldDB" id="A0A1M5ZLJ4"/>
<dbReference type="InterPro" id="IPR003439">
    <property type="entry name" value="ABC_transporter-like_ATP-bd"/>
</dbReference>
<dbReference type="Pfam" id="PF00005">
    <property type="entry name" value="ABC_tran"/>
    <property type="match status" value="1"/>
</dbReference>
<dbReference type="PANTHER" id="PTHR43158:SF2">
    <property type="entry name" value="SKFA PEPTIDE EXPORT ATP-BINDING PROTEIN SKFE"/>
    <property type="match status" value="1"/>
</dbReference>
<dbReference type="Proteomes" id="UP000184240">
    <property type="component" value="Unassembled WGS sequence"/>
</dbReference>
<organism evidence="5 6">
    <name type="scientific">Leeuwenhoekiella palythoae</name>
    <dbReference type="NCBI Taxonomy" id="573501"/>
    <lineage>
        <taxon>Bacteria</taxon>
        <taxon>Pseudomonadati</taxon>
        <taxon>Bacteroidota</taxon>
        <taxon>Flavobacteriia</taxon>
        <taxon>Flavobacteriales</taxon>
        <taxon>Flavobacteriaceae</taxon>
        <taxon>Leeuwenhoekiella</taxon>
    </lineage>
</organism>
<evidence type="ECO:0000313" key="4">
    <source>
        <dbReference type="EMBL" id="RXG26969.1"/>
    </source>
</evidence>
<evidence type="ECO:0000256" key="2">
    <source>
        <dbReference type="ARBA" id="ARBA00022840"/>
    </source>
</evidence>
<dbReference type="EMBL" id="FQXT01000006">
    <property type="protein sequence ID" value="SHI25090.1"/>
    <property type="molecule type" value="Genomic_DNA"/>
</dbReference>
<dbReference type="EMBL" id="QOVN01000010">
    <property type="protein sequence ID" value="RXG26969.1"/>
    <property type="molecule type" value="Genomic_DNA"/>
</dbReference>
<dbReference type="STRING" id="573501.SAMN04487999_3245"/>
<dbReference type="Gene3D" id="3.40.50.300">
    <property type="entry name" value="P-loop containing nucleotide triphosphate hydrolases"/>
    <property type="match status" value="1"/>
</dbReference>
<dbReference type="PROSITE" id="PS50893">
    <property type="entry name" value="ABC_TRANSPORTER_2"/>
    <property type="match status" value="1"/>
</dbReference>
<dbReference type="GO" id="GO:0005524">
    <property type="term" value="F:ATP binding"/>
    <property type="evidence" value="ECO:0007669"/>
    <property type="project" value="UniProtKB-KW"/>
</dbReference>
<evidence type="ECO:0000313" key="7">
    <source>
        <dbReference type="Proteomes" id="UP000290037"/>
    </source>
</evidence>
<accession>A0A1M5ZLJ4</accession>
<dbReference type="InterPro" id="IPR027417">
    <property type="entry name" value="P-loop_NTPase"/>
</dbReference>
<reference evidence="4 7" key="3">
    <citation type="submission" date="2018-07" db="EMBL/GenBank/DDBJ databases">
        <title>Leeuwenhoekiella genomics.</title>
        <authorList>
            <person name="Tahon G."/>
            <person name="Willems A."/>
        </authorList>
    </citation>
    <scope>NUCLEOTIDE SEQUENCE [LARGE SCALE GENOMIC DNA]</scope>
    <source>
        <strain evidence="4 7">LMG 24856</strain>
    </source>
</reference>
<dbReference type="GO" id="GO:0016887">
    <property type="term" value="F:ATP hydrolysis activity"/>
    <property type="evidence" value="ECO:0007669"/>
    <property type="project" value="InterPro"/>
</dbReference>
<dbReference type="OrthoDB" id="9801987at2"/>
<reference evidence="6" key="1">
    <citation type="submission" date="2016-11" db="EMBL/GenBank/DDBJ databases">
        <authorList>
            <person name="Varghese N."/>
            <person name="Submissions S."/>
        </authorList>
    </citation>
    <scope>NUCLEOTIDE SEQUENCE [LARGE SCALE GENOMIC DNA]</scope>
    <source>
        <strain evidence="6">DSM 19859</strain>
    </source>
</reference>
<evidence type="ECO:0000313" key="6">
    <source>
        <dbReference type="Proteomes" id="UP000184240"/>
    </source>
</evidence>
<evidence type="ECO:0000259" key="3">
    <source>
        <dbReference type="PROSITE" id="PS50893"/>
    </source>
</evidence>
<dbReference type="RefSeq" id="WP_072984854.1">
    <property type="nucleotide sequence ID" value="NZ_FQXT01000006.1"/>
</dbReference>
<dbReference type="PANTHER" id="PTHR43158">
    <property type="entry name" value="SKFA PEPTIDE EXPORT ATP-BINDING PROTEIN SKFE"/>
    <property type="match status" value="1"/>
</dbReference>
<dbReference type="Proteomes" id="UP000290037">
    <property type="component" value="Unassembled WGS sequence"/>
</dbReference>
<keyword evidence="2" id="KW-0067">ATP-binding</keyword>
<dbReference type="SUPFAM" id="SSF52540">
    <property type="entry name" value="P-loop containing nucleoside triphosphate hydrolases"/>
    <property type="match status" value="1"/>
</dbReference>
<evidence type="ECO:0000313" key="5">
    <source>
        <dbReference type="EMBL" id="SHI25090.1"/>
    </source>
</evidence>
<proteinExistence type="predicted"/>
<gene>
    <name evidence="4" type="ORF">DSM01_3288</name>
    <name evidence="5" type="ORF">SAMN04487999_3245</name>
</gene>
<name>A0A1M5ZLJ4_9FLAO</name>
<feature type="domain" description="ABC transporter" evidence="3">
    <location>
        <begin position="4"/>
        <end position="224"/>
    </location>
</feature>
<keyword evidence="1" id="KW-0547">Nucleotide-binding</keyword>
<sequence length="227" mass="25684">MALLQVNNISKSFGKKQILESADFQLATGEILGVFGRNGSGKSTLLTILFGTQTAKTGTIKINETQHSVRKHFWNKNPIVANELIGYLPQFSFLSQSSKVWDLIPRYFEGAAQDLIFRAPRMSKIANRKVNELSLGERRYLEVLIVGNLKHPFLLLDEPFSMVEPLFKGLIHEFLSSLKSKKGILLTDHYYQDVWQLADRNLVLKDGKLKTVNALEDLVNAGYLRSM</sequence>